<keyword evidence="3" id="KW-1185">Reference proteome</keyword>
<dbReference type="Gene3D" id="3.40.50.620">
    <property type="entry name" value="HUPs"/>
    <property type="match status" value="1"/>
</dbReference>
<dbReference type="Gene3D" id="3.90.1490.10">
    <property type="entry name" value="putative n-type atp pyrophosphatase, domain 2"/>
    <property type="match status" value="1"/>
</dbReference>
<accession>A0A1H6A9U0</accession>
<dbReference type="SUPFAM" id="SSF52402">
    <property type="entry name" value="Adenine nucleotide alpha hydrolases-like"/>
    <property type="match status" value="1"/>
</dbReference>
<dbReference type="Proteomes" id="UP000236728">
    <property type="component" value="Unassembled WGS sequence"/>
</dbReference>
<gene>
    <name evidence="2" type="ORF">SAMN05421819_2970</name>
</gene>
<dbReference type="Pfam" id="PF01902">
    <property type="entry name" value="Diphthami_syn_2"/>
    <property type="match status" value="1"/>
</dbReference>
<sequence>MKKILLSWSGGKDSAWALHLLRSREEFASRYEVVGLLTTINDHFHRVAMHGFREELLDLQAEAAGLPLWKIPLPWPCSNEIYEAQMAAACERAVREGIGGMAFGDLFLEDIRAYRIERLAPTGLEPIFPCWLLPTDQLAREMIAAGLGARLTCVDPRAFPGVDARTFAGRVFDADLLHELPASVDPCGERGEFHTFVTDGPMLSRSIEVHRGEIIERDGFLYADLLPA</sequence>
<proteinExistence type="predicted"/>
<evidence type="ECO:0000313" key="2">
    <source>
        <dbReference type="EMBL" id="SEG44506.1"/>
    </source>
</evidence>
<dbReference type="InterPro" id="IPR002761">
    <property type="entry name" value="Diphthami_syn_dom"/>
</dbReference>
<reference evidence="2 3" key="1">
    <citation type="submission" date="2016-10" db="EMBL/GenBank/DDBJ databases">
        <authorList>
            <person name="de Groot N.N."/>
        </authorList>
    </citation>
    <scope>NUCLEOTIDE SEQUENCE [LARGE SCALE GENOMIC DNA]</scope>
    <source>
        <strain evidence="2 3">DSM 22489</strain>
    </source>
</reference>
<feature type="domain" description="Diphthamide synthase" evidence="1">
    <location>
        <begin position="2"/>
        <end position="218"/>
    </location>
</feature>
<dbReference type="EMBL" id="FNVA01000005">
    <property type="protein sequence ID" value="SEG44506.1"/>
    <property type="molecule type" value="Genomic_DNA"/>
</dbReference>
<name>A0A1H6A9U0_9BACT</name>
<evidence type="ECO:0000313" key="3">
    <source>
        <dbReference type="Proteomes" id="UP000236728"/>
    </source>
</evidence>
<dbReference type="InterPro" id="IPR014729">
    <property type="entry name" value="Rossmann-like_a/b/a_fold"/>
</dbReference>
<evidence type="ECO:0000259" key="1">
    <source>
        <dbReference type="Pfam" id="PF01902"/>
    </source>
</evidence>
<dbReference type="OrthoDB" id="3572539at2"/>
<protein>
    <submittedName>
        <fullName evidence="2">MJ0570-related uncharacterized domain-containing protein</fullName>
    </submittedName>
</protein>
<organism evidence="2 3">
    <name type="scientific">Bryocella elongata</name>
    <dbReference type="NCBI Taxonomy" id="863522"/>
    <lineage>
        <taxon>Bacteria</taxon>
        <taxon>Pseudomonadati</taxon>
        <taxon>Acidobacteriota</taxon>
        <taxon>Terriglobia</taxon>
        <taxon>Terriglobales</taxon>
        <taxon>Acidobacteriaceae</taxon>
        <taxon>Bryocella</taxon>
    </lineage>
</organism>
<dbReference type="AlphaFoldDB" id="A0A1H6A9U0"/>